<reference evidence="2" key="1">
    <citation type="journal article" date="2023" name="Commun. Biol.">
        <title>Genome analysis of Parmales, the sister group of diatoms, reveals the evolutionary specialization of diatoms from phago-mixotrophs to photoautotrophs.</title>
        <authorList>
            <person name="Ban H."/>
            <person name="Sato S."/>
            <person name="Yoshikawa S."/>
            <person name="Yamada K."/>
            <person name="Nakamura Y."/>
            <person name="Ichinomiya M."/>
            <person name="Sato N."/>
            <person name="Blanc-Mathieu R."/>
            <person name="Endo H."/>
            <person name="Kuwata A."/>
            <person name="Ogata H."/>
        </authorList>
    </citation>
    <scope>NUCLEOTIDE SEQUENCE [LARGE SCALE GENOMIC DNA]</scope>
</reference>
<proteinExistence type="predicted"/>
<name>A0A9W7EXH5_9STRA</name>
<evidence type="ECO:0000313" key="1">
    <source>
        <dbReference type="EMBL" id="GMH96139.1"/>
    </source>
</evidence>
<dbReference type="AlphaFoldDB" id="A0A9W7EXH5"/>
<protein>
    <submittedName>
        <fullName evidence="1">Uncharacterized protein</fullName>
    </submittedName>
</protein>
<sequence length="100" mass="10851">MLFIVKDVVVIVNSVYGKSEKVVDKLAEVEEQVEKSFKGSYARVEGLTGAVVLMGVAGDVVVRFGTARAGWKELVVGIAAGNTAWERIKSFSDFQKAELK</sequence>
<evidence type="ECO:0000313" key="2">
    <source>
        <dbReference type="Proteomes" id="UP001162640"/>
    </source>
</evidence>
<dbReference type="EMBL" id="BLQM01000653">
    <property type="protein sequence ID" value="GMH96139.1"/>
    <property type="molecule type" value="Genomic_DNA"/>
</dbReference>
<accession>A0A9W7EXH5</accession>
<comment type="caution">
    <text evidence="1">The sequence shown here is derived from an EMBL/GenBank/DDBJ whole genome shotgun (WGS) entry which is preliminary data.</text>
</comment>
<dbReference type="Proteomes" id="UP001162640">
    <property type="component" value="Unassembled WGS sequence"/>
</dbReference>
<organism evidence="1 2">
    <name type="scientific">Triparma laevis f. inornata</name>
    <dbReference type="NCBI Taxonomy" id="1714386"/>
    <lineage>
        <taxon>Eukaryota</taxon>
        <taxon>Sar</taxon>
        <taxon>Stramenopiles</taxon>
        <taxon>Ochrophyta</taxon>
        <taxon>Bolidophyceae</taxon>
        <taxon>Parmales</taxon>
        <taxon>Triparmaceae</taxon>
        <taxon>Triparma</taxon>
    </lineage>
</organism>
<gene>
    <name evidence="1" type="ORF">TL16_g13276</name>
</gene>